<evidence type="ECO:0000313" key="3">
    <source>
        <dbReference type="Proteomes" id="UP000192911"/>
    </source>
</evidence>
<proteinExistence type="predicted"/>
<keyword evidence="3" id="KW-1185">Reference proteome</keyword>
<evidence type="ECO:0000313" key="2">
    <source>
        <dbReference type="EMBL" id="SMF24304.1"/>
    </source>
</evidence>
<name>A0A1X7DZ71_TRICW</name>
<reference evidence="3" key="1">
    <citation type="submission" date="2017-04" db="EMBL/GenBank/DDBJ databases">
        <authorList>
            <person name="Varghese N."/>
            <person name="Submissions S."/>
        </authorList>
    </citation>
    <scope>NUCLEOTIDE SEQUENCE [LARGE SCALE GENOMIC DNA]</scope>
    <source>
        <strain evidence="3">Ballard 720</strain>
    </source>
</reference>
<dbReference type="EMBL" id="FXAH01000004">
    <property type="protein sequence ID" value="SMF24304.1"/>
    <property type="molecule type" value="Genomic_DNA"/>
</dbReference>
<sequence>MRISVARHSGSDWGMPPEPAPTEGLEPAPGPAPALAAQKTMQALAGGGRTPDGAIARAAALSAGELVAARLRRAVAVVDASAAAVGCPADAPAHARLDEDTRALAQIGASLREWVDPEKAAEYATSPSKLLQAVADHNRRAVPFDFQIWPDPALLEDEGVFDAAAVLHRRLNDGSLTNEAGDEACASISEMRSSFVDALREDYAKERTLAALLGPSGQALQETPFFDGFAIRHAKGKSFDDLLTLDGVSRDPAFRALDIDKRRRLLEEKFAQMAESANFTIGSVEHSLATALMRVYSYQRQEMPPNLVSSADLLAAFQSVEQAWEQSGTYPYHPRLLFAAHLARTNDVKLMSPDDLILIYENQVADVARDAEANGHPVALSWIEARLSRFDQRGVKWHQQGDEVKTRAIEALFDALAEAADGDEPIAEFARKIRKKGTLSGERLIAADKQSRTNVLLAYANERALAAFGEPPRFDRRHAAAAILAAQGIDADALADEREYVLASDNPNVSTRKFGSIVDEFLDRADWTGLVGSRMWLSPDQQIVPREALEQAERRFNTALLHDPWVVTRAKEMLRAKGLVPNAQAVTAQVAAIAADFVTETETHRRAVRGFETWIGTVPVAGPLYNIEEGVRHHDAARAALGFLFLGVDLFDLSMSGGGGRSGVAAEHPVSVRFRHATARVDGASVDIATHPLVVDALTRTTPIALRDASVPAAAKPVARRVRSGEKQVRWRDYDVVHLADEDRIIPVSNRNGAFYEVDWRTGQRARGAAPIERDPATGRFYTERRAARPTGASDVEARMTVEQVKAILLRARDASVLDFEAFFDESFSLGTASARSSTFDAKAFYSEIYRTSATFRRLANRFSEMDSRLRNGTRGAWKKWDMVIGDAGPLGSPTKAFTDFDYKRIYIPADSDIEAMPYVTASGTANVAREQLYLQEMIHALTGARDPVRSIDMMNRGAAVYFTDKILSEAGHSFAERVMFRRQDPVHDPASHDTIDRHRQVATAYAQAENRALDPIVDAGAGLAGDGVVEGTEIASRQTVRDAKEIVDAVADEDDDVFLSWDLYEAKFKKNFGFFVGDGRPTEVAAADAKLLSDFFSRLYRRSAIFRRLFDDMPTLGRVGDQPPWKFMLDQTPPASAGAHAAPGAGGGGERKIYLMQENVRYLSEKGLAELEIERRLAWDMVQAMTSFEPPTGEAALTNRGGAVYLTNLILEDAGFHYPRQLVAALVSADDAAGEAGLLARLTAASRSAAAEDGYLVRA</sequence>
<feature type="compositionally biased region" description="Low complexity" evidence="1">
    <location>
        <begin position="21"/>
        <end position="32"/>
    </location>
</feature>
<feature type="region of interest" description="Disordered" evidence="1">
    <location>
        <begin position="1"/>
        <end position="32"/>
    </location>
</feature>
<protein>
    <submittedName>
        <fullName evidence="2">Uncharacterized protein</fullName>
    </submittedName>
</protein>
<evidence type="ECO:0000256" key="1">
    <source>
        <dbReference type="SAM" id="MobiDB-lite"/>
    </source>
</evidence>
<dbReference type="STRING" id="28094.SAMN06295900_104270"/>
<dbReference type="AlphaFoldDB" id="A0A1X7DZ71"/>
<organism evidence="2 3">
    <name type="scientific">Trinickia caryophylli</name>
    <name type="common">Paraburkholderia caryophylli</name>
    <dbReference type="NCBI Taxonomy" id="28094"/>
    <lineage>
        <taxon>Bacteria</taxon>
        <taxon>Pseudomonadati</taxon>
        <taxon>Pseudomonadota</taxon>
        <taxon>Betaproteobacteria</taxon>
        <taxon>Burkholderiales</taxon>
        <taxon>Burkholderiaceae</taxon>
        <taxon>Trinickia</taxon>
    </lineage>
</organism>
<dbReference type="Proteomes" id="UP000192911">
    <property type="component" value="Unassembled WGS sequence"/>
</dbReference>
<accession>A0A1X7DZ71</accession>
<gene>
    <name evidence="2" type="ORF">SAMN06295900_104270</name>
</gene>